<reference evidence="1 2" key="1">
    <citation type="journal article" date="2002" name="J. Mol. Microbiol. Biotechnol.">
        <title>The genome of Methanosarcina mazei: evidence for lateral gene transfer between Bacteria and Archaea.</title>
        <authorList>
            <person name="Deppenmeier U."/>
            <person name="Johann A."/>
            <person name="Hartsch T."/>
            <person name="Merkl R."/>
            <person name="Schmitz R.A."/>
            <person name="Martinez-Arias R."/>
            <person name="Henne A."/>
            <person name="Wiezer A."/>
            <person name="Baumer S."/>
            <person name="Jacobi C."/>
            <person name="Bruggemann H."/>
            <person name="Lienard T."/>
            <person name="Christmann A."/>
            <person name="Bomeke M."/>
            <person name="Steckel S."/>
            <person name="Bhattacharyya A."/>
            <person name="Lykidis A."/>
            <person name="Overbeek R."/>
            <person name="Klenk H.P."/>
            <person name="Gunsalus R.P."/>
            <person name="Fritz H.J."/>
            <person name="Gottschalk G."/>
        </authorList>
    </citation>
    <scope>NUCLEOTIDE SEQUENCE [LARGE SCALE GENOMIC DNA]</scope>
    <source>
        <strain evidence="2">ATCC BAA-159 / DSM 3647 / Goe1 / Go1 / JCM 11833 / OCM 88</strain>
    </source>
</reference>
<dbReference type="HOGENOM" id="CLU_1712202_0_0_2"/>
<dbReference type="KEGG" id="mma:MM_3060"/>
<name>Q8PSL9_METMA</name>
<gene>
    <name evidence="1" type="ordered locus">MM_3060</name>
</gene>
<dbReference type="SUPFAM" id="SSF49464">
    <property type="entry name" value="Carboxypeptidase regulatory domain-like"/>
    <property type="match status" value="1"/>
</dbReference>
<evidence type="ECO:0000313" key="2">
    <source>
        <dbReference type="Proteomes" id="UP000000595"/>
    </source>
</evidence>
<evidence type="ECO:0008006" key="3">
    <source>
        <dbReference type="Google" id="ProtNLM"/>
    </source>
</evidence>
<accession>Q8PSL9</accession>
<sequence length="173" mass="19685">MGVFMSGEISIYGKIQGYDQKPIFMVQVSIWREDNFGPQYEADRTYTSEDGTYRLSVPSGTPITLRFDTHWSLTNSTEWHPSVVANIEAGHDVVFNRYLMHVGTTEGVMAEIDALAAYQFCAVWTARQTDRESARKYAESTVSRLSQMKISLPELDEFRTKLIDFFKGQAESS</sequence>
<dbReference type="PATRIC" id="fig|192952.21.peg.3548"/>
<dbReference type="AlphaFoldDB" id="Q8PSL9"/>
<dbReference type="EMBL" id="AE008384">
    <property type="protein sequence ID" value="AAM32756.1"/>
    <property type="molecule type" value="Genomic_DNA"/>
</dbReference>
<dbReference type="InterPro" id="IPR008969">
    <property type="entry name" value="CarboxyPept-like_regulatory"/>
</dbReference>
<evidence type="ECO:0000313" key="1">
    <source>
        <dbReference type="EMBL" id="AAM32756.1"/>
    </source>
</evidence>
<proteinExistence type="predicted"/>
<dbReference type="Proteomes" id="UP000000595">
    <property type="component" value="Chromosome"/>
</dbReference>
<organism evidence="1 2">
    <name type="scientific">Methanosarcina mazei (strain ATCC BAA-159 / DSM 3647 / Goe1 / Go1 / JCM 11833 / OCM 88)</name>
    <name type="common">Methanosarcina frisia</name>
    <dbReference type="NCBI Taxonomy" id="192952"/>
    <lineage>
        <taxon>Archaea</taxon>
        <taxon>Methanobacteriati</taxon>
        <taxon>Methanobacteriota</taxon>
        <taxon>Stenosarchaea group</taxon>
        <taxon>Methanomicrobia</taxon>
        <taxon>Methanosarcinales</taxon>
        <taxon>Methanosarcinaceae</taxon>
        <taxon>Methanosarcina</taxon>
    </lineage>
</organism>
<protein>
    <recommendedName>
        <fullName evidence="3">Carboxypeptidase regulatory-like domain-containing protein</fullName>
    </recommendedName>
</protein>